<reference evidence="6 8" key="1">
    <citation type="journal article" date="2012" name="Genome Biol.">
        <title>The genome of the polar eukaryotic microalga coccomyxa subellipsoidea reveals traits of cold adaptation.</title>
        <authorList>
            <person name="Blanc G."/>
            <person name="Agarkova I."/>
            <person name="Grimwood J."/>
            <person name="Kuo A."/>
            <person name="Brueggeman A."/>
            <person name="Dunigan D."/>
            <person name="Gurnon J."/>
            <person name="Ladunga I."/>
            <person name="Lindquist E."/>
            <person name="Lucas S."/>
            <person name="Pangilinan J."/>
            <person name="Proschold T."/>
            <person name="Salamov A."/>
            <person name="Schmutz J."/>
            <person name="Weeks D."/>
            <person name="Yamada T."/>
            <person name="Claverie J.M."/>
            <person name="Grigoriev I."/>
            <person name="Van Etten J."/>
            <person name="Lomsadze A."/>
            <person name="Borodovsky M."/>
        </authorList>
    </citation>
    <scope>NUCLEOTIDE SEQUENCE [LARGE SCALE GENOMIC DNA]</scope>
    <source>
        <strain evidence="6 8">C-169</strain>
    </source>
</reference>
<accession>I0YPI8</accession>
<protein>
    <submittedName>
        <fullName evidence="6">Auxin efflux carrier</fullName>
    </submittedName>
</protein>
<evidence type="ECO:0000256" key="4">
    <source>
        <dbReference type="ARBA" id="ARBA00023136"/>
    </source>
</evidence>
<name>I0YPI8_COCSC</name>
<dbReference type="Proteomes" id="UP000007264">
    <property type="component" value="Unassembled WGS sequence"/>
</dbReference>
<keyword evidence="8" id="KW-1185">Reference proteome</keyword>
<evidence type="ECO:0000256" key="3">
    <source>
        <dbReference type="ARBA" id="ARBA00022989"/>
    </source>
</evidence>
<feature type="transmembrane region" description="Helical" evidence="5">
    <location>
        <begin position="106"/>
        <end position="127"/>
    </location>
</feature>
<comment type="subcellular location">
    <subcellularLocation>
        <location evidence="1">Membrane</location>
        <topology evidence="1">Multi-pass membrane protein</topology>
    </subcellularLocation>
</comment>
<comment type="caution">
    <text evidence="6">The sequence shown here is derived from an EMBL/GenBank/DDBJ whole genome shotgun (WGS) entry which is preliminary data.</text>
</comment>
<dbReference type="InterPro" id="IPR039305">
    <property type="entry name" value="PILS2/6"/>
</dbReference>
<feature type="transmembrane region" description="Helical" evidence="5">
    <location>
        <begin position="513"/>
        <end position="536"/>
    </location>
</feature>
<dbReference type="STRING" id="574566.I0YPI8"/>
<dbReference type="OrthoDB" id="191139at2759"/>
<evidence type="ECO:0000256" key="1">
    <source>
        <dbReference type="ARBA" id="ARBA00004141"/>
    </source>
</evidence>
<feature type="transmembrane region" description="Helical" evidence="5">
    <location>
        <begin position="6"/>
        <end position="30"/>
    </location>
</feature>
<dbReference type="EMBL" id="AGSI01000016">
    <property type="protein sequence ID" value="EIE20309.1"/>
    <property type="molecule type" value="Genomic_DNA"/>
</dbReference>
<dbReference type="EMBL" id="AGSI01000016">
    <property type="protein sequence ID" value="EIE20307.1"/>
    <property type="molecule type" value="Genomic_DNA"/>
</dbReference>
<dbReference type="GeneID" id="17038283"/>
<organism evidence="6 8">
    <name type="scientific">Coccomyxa subellipsoidea (strain C-169)</name>
    <name type="common">Green microalga</name>
    <dbReference type="NCBI Taxonomy" id="574566"/>
    <lineage>
        <taxon>Eukaryota</taxon>
        <taxon>Viridiplantae</taxon>
        <taxon>Chlorophyta</taxon>
        <taxon>core chlorophytes</taxon>
        <taxon>Trebouxiophyceae</taxon>
        <taxon>Trebouxiophyceae incertae sedis</taxon>
        <taxon>Coccomyxaceae</taxon>
        <taxon>Coccomyxa</taxon>
        <taxon>Coccomyxa subellipsoidea</taxon>
    </lineage>
</organism>
<feature type="transmembrane region" description="Helical" evidence="5">
    <location>
        <begin position="147"/>
        <end position="170"/>
    </location>
</feature>
<dbReference type="Pfam" id="PF03547">
    <property type="entry name" value="Mem_trans"/>
    <property type="match status" value="1"/>
</dbReference>
<sequence>MVAFSPTVLLGAFLSTLNLILICLPGVYFARQGLVSKDMRRSLGYMSFNFLLPTLTFVNIAPQLTASELMLWWPLAVNIIVSRLVALLTGWASSRMPGTKPEHRKIVVAASAFGNTNSALLMLVTAMCGQEHLPFFGALGHQCTSNGYAYVAIGLAASAFLTFPVAVAILKPKEAAPAPQPAAGNPSKADSGLQEIVIAGPPPDGCAAADANGAVAEPRWAERESRRAALTSSVSAPVGAAGRARHAHAHASPFSAWQRAGEAVSWQADGAREAGAFERLNSLNARRAMLAVSVPEDCEGEQLHRASEEHSNVKEMELVQAQTSGKSGVGGSSKSKSIVDMLHIRGWQETRAAKIARTALSWFNKVAPPPTIASLAGLVVGCVPFLKNIMFPAESAPLGFVTTALNTIAAAFVFLISFILGAVLHKGPGPGTRSLGWLPILMTVLNRFLFLPALGAVWVFGSHRLGWWKQPDPLFTFIMLMTNATPTGNQIQAVCAMYHSCEQECGSVLFWQYMVSIVGIAAWMVIYIYLMGVFGLL</sequence>
<evidence type="ECO:0000313" key="7">
    <source>
        <dbReference type="EMBL" id="EIE20309.1"/>
    </source>
</evidence>
<dbReference type="eggNOG" id="KOG2722">
    <property type="taxonomic scope" value="Eukaryota"/>
</dbReference>
<dbReference type="AlphaFoldDB" id="I0YPI8"/>
<dbReference type="KEGG" id="csl:COCSUDRAFT_67572"/>
<keyword evidence="4 5" id="KW-0472">Membrane</keyword>
<dbReference type="GO" id="GO:0080162">
    <property type="term" value="P:endoplasmic reticulum to cytosol auxin transport"/>
    <property type="evidence" value="ECO:0007669"/>
    <property type="project" value="InterPro"/>
</dbReference>
<feature type="transmembrane region" description="Helical" evidence="5">
    <location>
        <begin position="436"/>
        <end position="460"/>
    </location>
</feature>
<gene>
    <name evidence="6" type="ORF">COCSUDRAFT_67572</name>
    <name evidence="7" type="ORF">COCSUDRAFT_67574</name>
</gene>
<feature type="transmembrane region" description="Helical" evidence="5">
    <location>
        <begin position="42"/>
        <end position="60"/>
    </location>
</feature>
<dbReference type="InterPro" id="IPR004776">
    <property type="entry name" value="Mem_transp_PIN-like"/>
</dbReference>
<feature type="transmembrane region" description="Helical" evidence="5">
    <location>
        <begin position="398"/>
        <end position="424"/>
    </location>
</feature>
<feature type="transmembrane region" description="Helical" evidence="5">
    <location>
        <begin position="72"/>
        <end position="94"/>
    </location>
</feature>
<dbReference type="GeneID" id="17038285"/>
<proteinExistence type="predicted"/>
<dbReference type="PANTHER" id="PTHR31419:SF1">
    <property type="entry name" value="PROTEIN PIN-LIKES 6"/>
    <property type="match status" value="1"/>
</dbReference>
<dbReference type="PANTHER" id="PTHR31419">
    <property type="entry name" value="PROTEIN PIN-LIKES 2"/>
    <property type="match status" value="1"/>
</dbReference>
<keyword evidence="3 5" id="KW-1133">Transmembrane helix</keyword>
<evidence type="ECO:0000256" key="5">
    <source>
        <dbReference type="SAM" id="Phobius"/>
    </source>
</evidence>
<evidence type="ECO:0000313" key="8">
    <source>
        <dbReference type="Proteomes" id="UP000007264"/>
    </source>
</evidence>
<evidence type="ECO:0000256" key="2">
    <source>
        <dbReference type="ARBA" id="ARBA00022692"/>
    </source>
</evidence>
<dbReference type="RefSeq" id="XP_005644853.1">
    <property type="nucleotide sequence ID" value="XM_005644796.1"/>
</dbReference>
<keyword evidence="2 5" id="KW-0812">Transmembrane</keyword>
<dbReference type="GO" id="GO:0016020">
    <property type="term" value="C:membrane"/>
    <property type="evidence" value="ECO:0007669"/>
    <property type="project" value="UniProtKB-SubCell"/>
</dbReference>
<feature type="transmembrane region" description="Helical" evidence="5">
    <location>
        <begin position="366"/>
        <end position="386"/>
    </location>
</feature>
<dbReference type="RefSeq" id="XP_005644851.1">
    <property type="nucleotide sequence ID" value="XM_005644794.1"/>
</dbReference>
<evidence type="ECO:0000313" key="6">
    <source>
        <dbReference type="EMBL" id="EIE20307.1"/>
    </source>
</evidence>
<dbReference type="KEGG" id="csl:COCSUDRAFT_67574"/>